<dbReference type="Gene3D" id="3.10.20.30">
    <property type="match status" value="1"/>
</dbReference>
<dbReference type="SUPFAM" id="SSF52540">
    <property type="entry name" value="P-loop containing nucleoside triphosphate hydrolases"/>
    <property type="match status" value="1"/>
</dbReference>
<reference evidence="2" key="1">
    <citation type="journal article" date="2021" name="ISME J.">
        <title>Mercury methylation by metabolically versatile and cosmopolitan marine bacteria.</title>
        <authorList>
            <person name="Lin H."/>
            <person name="Ascher D.B."/>
            <person name="Myung Y."/>
            <person name="Lamborg C.H."/>
            <person name="Hallam S.J."/>
            <person name="Gionfriddo C.M."/>
            <person name="Holt K.E."/>
            <person name="Moreau J.W."/>
        </authorList>
    </citation>
    <scope>NUCLEOTIDE SEQUENCE</scope>
    <source>
        <strain evidence="2">SI075_bin30</strain>
    </source>
</reference>
<dbReference type="Pfam" id="PF02824">
    <property type="entry name" value="TGS"/>
    <property type="match status" value="1"/>
</dbReference>
<accession>A0A8T5GFQ3</accession>
<dbReference type="InterPro" id="IPR004095">
    <property type="entry name" value="TGS"/>
</dbReference>
<dbReference type="PANTHER" id="PTHR43127">
    <property type="entry name" value="DEVELOPMENTALLY-REGULATED GTP-BINDING PROTEIN 2"/>
    <property type="match status" value="1"/>
</dbReference>
<comment type="caution">
    <text evidence="2">The sequence shown here is derived from an EMBL/GenBank/DDBJ whole genome shotgun (WGS) entry which is preliminary data.</text>
</comment>
<dbReference type="PROSITE" id="PS51880">
    <property type="entry name" value="TGS"/>
    <property type="match status" value="1"/>
</dbReference>
<evidence type="ECO:0000259" key="1">
    <source>
        <dbReference type="PROSITE" id="PS51880"/>
    </source>
</evidence>
<organism evidence="2 3">
    <name type="scientific">Candidatus Iainarchaeum sp</name>
    <dbReference type="NCBI Taxonomy" id="3101447"/>
    <lineage>
        <taxon>Archaea</taxon>
        <taxon>Candidatus Iainarchaeota</taxon>
        <taxon>Candidatus Iainarchaeia</taxon>
        <taxon>Candidatus Iainarchaeales</taxon>
        <taxon>Candidatus Iainarchaeaceae</taxon>
        <taxon>Candidatus Iainarchaeum</taxon>
    </lineage>
</organism>
<protein>
    <submittedName>
        <fullName evidence="2">TGS domain-containing protein</fullName>
    </submittedName>
</protein>
<dbReference type="InterPro" id="IPR012675">
    <property type="entry name" value="Beta-grasp_dom_sf"/>
</dbReference>
<gene>
    <name evidence="2" type="ORF">HON47_03695</name>
</gene>
<dbReference type="Pfam" id="PF01926">
    <property type="entry name" value="MMR_HSR1"/>
    <property type="match status" value="1"/>
</dbReference>
<dbReference type="AlphaFoldDB" id="A0A8T5GFQ3"/>
<dbReference type="EMBL" id="JABJNZ010000048">
    <property type="protein sequence ID" value="MBT4870650.1"/>
    <property type="molecule type" value="Genomic_DNA"/>
</dbReference>
<evidence type="ECO:0000313" key="2">
    <source>
        <dbReference type="EMBL" id="MBT4870650.1"/>
    </source>
</evidence>
<dbReference type="Gene3D" id="3.40.50.300">
    <property type="entry name" value="P-loop containing nucleotide triphosphate hydrolases"/>
    <property type="match status" value="1"/>
</dbReference>
<dbReference type="PRINTS" id="PR00326">
    <property type="entry name" value="GTP1OBG"/>
</dbReference>
<dbReference type="GO" id="GO:0003924">
    <property type="term" value="F:GTPase activity"/>
    <property type="evidence" value="ECO:0007669"/>
    <property type="project" value="InterPro"/>
</dbReference>
<evidence type="ECO:0000313" key="3">
    <source>
        <dbReference type="Proteomes" id="UP000722459"/>
    </source>
</evidence>
<dbReference type="InterPro" id="IPR027417">
    <property type="entry name" value="P-loop_NTPase"/>
</dbReference>
<dbReference type="Proteomes" id="UP000722459">
    <property type="component" value="Unassembled WGS sequence"/>
</dbReference>
<dbReference type="GO" id="GO:0005525">
    <property type="term" value="F:GTP binding"/>
    <property type="evidence" value="ECO:0007669"/>
    <property type="project" value="InterPro"/>
</dbReference>
<sequence length="358" mass="39553">MPTNVPIEFQEAEAKFDAASTDEERLAALIEMKSNAPSHKGAEKLRSEINKKIATLKSKVERLKTSSTKKGSAPTMYVKKDGIGQIVIMGMPNTGKSWLLNKLVGKVLAEEADYEFATFEPVPGMAPYEGGSLQMVELPAIVEGSSKGRVQGKEIISLARNADSIIILGKKEQRDIVANELKESKIFLNKSRPPIEVKVSTFRGIQISGKEHLGFSEEKLIEYLKNTGFANATVIITGKIETIEDVIEALDNSIVYKKALFLDARNVTDALLPELKDHIFTTLNKVLVYTKKPGKDVEMVDPMALVKGATLEDLAKHLHKDFAKKLKFAKVWGSTKFPGQRVGPDFELQNKDVVEINI</sequence>
<dbReference type="SUPFAM" id="SSF81271">
    <property type="entry name" value="TGS-like"/>
    <property type="match status" value="1"/>
</dbReference>
<dbReference type="InterPro" id="IPR012676">
    <property type="entry name" value="TGS-like"/>
</dbReference>
<dbReference type="InterPro" id="IPR045001">
    <property type="entry name" value="DRG"/>
</dbReference>
<proteinExistence type="predicted"/>
<name>A0A8T5GFQ3_9ARCH</name>
<dbReference type="InterPro" id="IPR006073">
    <property type="entry name" value="GTP-bd"/>
</dbReference>
<feature type="domain" description="TGS" evidence="1">
    <location>
        <begin position="284"/>
        <end position="358"/>
    </location>
</feature>